<dbReference type="InterPro" id="IPR001466">
    <property type="entry name" value="Beta-lactam-related"/>
</dbReference>
<keyword evidence="5 6" id="KW-0046">Antibiotic resistance</keyword>
<evidence type="ECO:0000259" key="8">
    <source>
        <dbReference type="Pfam" id="PF00144"/>
    </source>
</evidence>
<protein>
    <recommendedName>
        <fullName evidence="3 6">Beta-lactamase</fullName>
        <ecNumber evidence="3 6">3.5.2.6</ecNumber>
    </recommendedName>
</protein>
<dbReference type="NCBIfam" id="NF033085">
    <property type="entry name" value="bla_class_C"/>
    <property type="match status" value="1"/>
</dbReference>
<evidence type="ECO:0000313" key="9">
    <source>
        <dbReference type="EMBL" id="MXQ14380.1"/>
    </source>
</evidence>
<keyword evidence="7" id="KW-0732">Signal</keyword>
<evidence type="ECO:0000256" key="4">
    <source>
        <dbReference type="ARBA" id="ARBA00022801"/>
    </source>
</evidence>
<dbReference type="Gene3D" id="3.40.710.10">
    <property type="entry name" value="DD-peptidase/beta-lactamase superfamily"/>
    <property type="match status" value="1"/>
</dbReference>
<dbReference type="EC" id="3.5.2.6" evidence="3 6"/>
<dbReference type="PANTHER" id="PTHR46825">
    <property type="entry name" value="D-ALANYL-D-ALANINE-CARBOXYPEPTIDASE/ENDOPEPTIDASE AMPH"/>
    <property type="match status" value="1"/>
</dbReference>
<dbReference type="Pfam" id="PF00144">
    <property type="entry name" value="Beta-lactamase"/>
    <property type="match status" value="1"/>
</dbReference>
<proteinExistence type="inferred from homology"/>
<feature type="domain" description="Beta-lactamase-related" evidence="8">
    <location>
        <begin position="36"/>
        <end position="383"/>
    </location>
</feature>
<reference evidence="9 10" key="2">
    <citation type="submission" date="2020-01" db="EMBL/GenBank/DDBJ databases">
        <title>Microvirga sp. nov., an arsenate reduction bacterium isolated from Tibet hotspring sediments.</title>
        <authorList>
            <person name="Xian W.-D."/>
            <person name="Li W.-J."/>
        </authorList>
    </citation>
    <scope>NUCLEOTIDE SEQUENCE [LARGE SCALE GENOMIC DNA]</scope>
    <source>
        <strain evidence="9 10">KCTC 23863</strain>
    </source>
</reference>
<dbReference type="InterPro" id="IPR001586">
    <property type="entry name" value="Beta-lactam_class-C_AS"/>
</dbReference>
<keyword evidence="10" id="KW-1185">Reference proteome</keyword>
<evidence type="ECO:0000256" key="3">
    <source>
        <dbReference type="ARBA" id="ARBA00012865"/>
    </source>
</evidence>
<comment type="similarity">
    <text evidence="2 6">Belongs to the class-C beta-lactamase family.</text>
</comment>
<comment type="caution">
    <text evidence="9">The sequence shown here is derived from an EMBL/GenBank/DDBJ whole genome shotgun (WGS) entry which is preliminary data.</text>
</comment>
<evidence type="ECO:0000256" key="2">
    <source>
        <dbReference type="ARBA" id="ARBA00007840"/>
    </source>
</evidence>
<dbReference type="SUPFAM" id="SSF56601">
    <property type="entry name" value="beta-lactamase/transpeptidase-like"/>
    <property type="match status" value="1"/>
</dbReference>
<evidence type="ECO:0000256" key="6">
    <source>
        <dbReference type="RuleBase" id="RU361140"/>
    </source>
</evidence>
<dbReference type="InterPro" id="IPR058136">
    <property type="entry name" value="AmpC"/>
</dbReference>
<accession>A0A7X3MWR9</accession>
<feature type="signal peptide" evidence="7">
    <location>
        <begin position="1"/>
        <end position="23"/>
    </location>
</feature>
<gene>
    <name evidence="9" type="primary">ampC</name>
    <name evidence="9" type="ORF">GR328_23605</name>
</gene>
<dbReference type="GO" id="GO:0008800">
    <property type="term" value="F:beta-lactamase activity"/>
    <property type="evidence" value="ECO:0007669"/>
    <property type="project" value="UniProtKB-UniRule"/>
</dbReference>
<reference evidence="9 10" key="1">
    <citation type="submission" date="2019-12" db="EMBL/GenBank/DDBJ databases">
        <authorList>
            <person name="Yuan C.-G."/>
        </authorList>
    </citation>
    <scope>NUCLEOTIDE SEQUENCE [LARGE SCALE GENOMIC DNA]</scope>
    <source>
        <strain evidence="9 10">KCTC 23863</strain>
    </source>
</reference>
<comment type="catalytic activity">
    <reaction evidence="1 6">
        <text>a beta-lactam + H2O = a substituted beta-amino acid</text>
        <dbReference type="Rhea" id="RHEA:20401"/>
        <dbReference type="ChEBI" id="CHEBI:15377"/>
        <dbReference type="ChEBI" id="CHEBI:35627"/>
        <dbReference type="ChEBI" id="CHEBI:140347"/>
        <dbReference type="EC" id="3.5.2.6"/>
    </reaction>
</comment>
<evidence type="ECO:0000313" key="10">
    <source>
        <dbReference type="Proteomes" id="UP000436483"/>
    </source>
</evidence>
<evidence type="ECO:0000256" key="7">
    <source>
        <dbReference type="SAM" id="SignalP"/>
    </source>
</evidence>
<dbReference type="InterPro" id="IPR050491">
    <property type="entry name" value="AmpC-like"/>
</dbReference>
<evidence type="ECO:0000256" key="5">
    <source>
        <dbReference type="ARBA" id="ARBA00023251"/>
    </source>
</evidence>
<organism evidence="9 10">
    <name type="scientific">Microvirga makkahensis</name>
    <dbReference type="NCBI Taxonomy" id="1128670"/>
    <lineage>
        <taxon>Bacteria</taxon>
        <taxon>Pseudomonadati</taxon>
        <taxon>Pseudomonadota</taxon>
        <taxon>Alphaproteobacteria</taxon>
        <taxon>Hyphomicrobiales</taxon>
        <taxon>Methylobacteriaceae</taxon>
        <taxon>Microvirga</taxon>
    </lineage>
</organism>
<dbReference type="InterPro" id="IPR012338">
    <property type="entry name" value="Beta-lactam/transpept-like"/>
</dbReference>
<dbReference type="AlphaFoldDB" id="A0A7X3MWR9"/>
<dbReference type="GO" id="GO:0030288">
    <property type="term" value="C:outer membrane-bounded periplasmic space"/>
    <property type="evidence" value="ECO:0007669"/>
    <property type="project" value="InterPro"/>
</dbReference>
<name>A0A7X3MWR9_9HYPH</name>
<dbReference type="Proteomes" id="UP000436483">
    <property type="component" value="Unassembled WGS sequence"/>
</dbReference>
<dbReference type="EMBL" id="WURB01000032">
    <property type="protein sequence ID" value="MXQ14380.1"/>
    <property type="molecule type" value="Genomic_DNA"/>
</dbReference>
<dbReference type="GO" id="GO:0017001">
    <property type="term" value="P:antibiotic catabolic process"/>
    <property type="evidence" value="ECO:0007669"/>
    <property type="project" value="InterPro"/>
</dbReference>
<feature type="chain" id="PRO_5031283668" description="Beta-lactamase" evidence="7">
    <location>
        <begin position="24"/>
        <end position="394"/>
    </location>
</feature>
<dbReference type="RefSeq" id="WP_160888105.1">
    <property type="nucleotide sequence ID" value="NZ_WURB01000032.1"/>
</dbReference>
<dbReference type="PROSITE" id="PS00336">
    <property type="entry name" value="BETA_LACTAMASE_C"/>
    <property type="match status" value="1"/>
</dbReference>
<evidence type="ECO:0000256" key="1">
    <source>
        <dbReference type="ARBA" id="ARBA00001526"/>
    </source>
</evidence>
<keyword evidence="4 6" id="KW-0378">Hydrolase</keyword>
<sequence length="394" mass="43122">MITRRRFGILAGASLFFCPWAHATEGNSHDRLAQIVDEAIGPVMEGYNVPGMAVAVTVQGKRSYFNYGVASKESGRSVTEDTLFEIGSISKTFTATLASYAQVTGALSLSDKASRYMPALAGSSFDQISLLDLGTYAAGGLPLQFPDYVTDQEAMIAYYRNWRPAYPPGTHRQYSNPSIGLFGHLAAMSMGKPFDDLMEHMLFPALGLKRTYIRIPQDRMSDYAYGYSKDGKPIRVSPGIWDSEAYGVKTSSADLIRFAEANMNGSTLDETLQRAIRATHTGYYRVGDMIQGLAWEMFTYPADLERVLAGHSVQVSFKPNEVTRFDAPLPPREDVLINKTGSTNGFGAYVAYVPAKDIGIVMLANKNYPIPARVKAAHQILTALDSHSGVTSAR</sequence>
<dbReference type="OrthoDB" id="5377431at2"/>
<dbReference type="GO" id="GO:0046677">
    <property type="term" value="P:response to antibiotic"/>
    <property type="evidence" value="ECO:0007669"/>
    <property type="project" value="UniProtKB-UniRule"/>
</dbReference>
<dbReference type="PANTHER" id="PTHR46825:SF8">
    <property type="entry name" value="BETA-LACTAMASE-RELATED"/>
    <property type="match status" value="1"/>
</dbReference>